<comment type="caution">
    <text evidence="2">The sequence shown here is derived from an EMBL/GenBank/DDBJ whole genome shotgun (WGS) entry which is preliminary data.</text>
</comment>
<gene>
    <name evidence="2" type="ORF">EYF80_062285</name>
</gene>
<dbReference type="AlphaFoldDB" id="A0A4Z2EFA3"/>
<evidence type="ECO:0000313" key="3">
    <source>
        <dbReference type="Proteomes" id="UP000314294"/>
    </source>
</evidence>
<keyword evidence="3" id="KW-1185">Reference proteome</keyword>
<accession>A0A4Z2EFA3</accession>
<feature type="region of interest" description="Disordered" evidence="1">
    <location>
        <begin position="39"/>
        <end position="69"/>
    </location>
</feature>
<evidence type="ECO:0000313" key="2">
    <source>
        <dbReference type="EMBL" id="TNN27569.1"/>
    </source>
</evidence>
<sequence>MALNTVELMPSATSNSPFSLGLVKLWSRPEPNILEHKHHAGFNFTSRQQNRPTGRQSSGQRPGPKLERHIKDVEDIKVVVSASYDSKWF</sequence>
<name>A0A4Z2EFA3_9TELE</name>
<protein>
    <submittedName>
        <fullName evidence="2">Uncharacterized protein</fullName>
    </submittedName>
</protein>
<proteinExistence type="predicted"/>
<reference evidence="2 3" key="1">
    <citation type="submission" date="2019-03" db="EMBL/GenBank/DDBJ databases">
        <title>First draft genome of Liparis tanakae, snailfish: a comprehensive survey of snailfish specific genes.</title>
        <authorList>
            <person name="Kim W."/>
            <person name="Song I."/>
            <person name="Jeong J.-H."/>
            <person name="Kim D."/>
            <person name="Kim S."/>
            <person name="Ryu S."/>
            <person name="Song J.Y."/>
            <person name="Lee S.K."/>
        </authorList>
    </citation>
    <scope>NUCLEOTIDE SEQUENCE [LARGE SCALE GENOMIC DNA]</scope>
    <source>
        <tissue evidence="2">Muscle</tissue>
    </source>
</reference>
<feature type="compositionally biased region" description="Polar residues" evidence="1">
    <location>
        <begin position="43"/>
        <end position="60"/>
    </location>
</feature>
<organism evidence="2 3">
    <name type="scientific">Liparis tanakae</name>
    <name type="common">Tanaka's snailfish</name>
    <dbReference type="NCBI Taxonomy" id="230148"/>
    <lineage>
        <taxon>Eukaryota</taxon>
        <taxon>Metazoa</taxon>
        <taxon>Chordata</taxon>
        <taxon>Craniata</taxon>
        <taxon>Vertebrata</taxon>
        <taxon>Euteleostomi</taxon>
        <taxon>Actinopterygii</taxon>
        <taxon>Neopterygii</taxon>
        <taxon>Teleostei</taxon>
        <taxon>Neoteleostei</taxon>
        <taxon>Acanthomorphata</taxon>
        <taxon>Eupercaria</taxon>
        <taxon>Perciformes</taxon>
        <taxon>Cottioidei</taxon>
        <taxon>Cottales</taxon>
        <taxon>Liparidae</taxon>
        <taxon>Liparis</taxon>
    </lineage>
</organism>
<evidence type="ECO:0000256" key="1">
    <source>
        <dbReference type="SAM" id="MobiDB-lite"/>
    </source>
</evidence>
<dbReference type="Proteomes" id="UP000314294">
    <property type="component" value="Unassembled WGS sequence"/>
</dbReference>
<dbReference type="EMBL" id="SRLO01008064">
    <property type="protein sequence ID" value="TNN27569.1"/>
    <property type="molecule type" value="Genomic_DNA"/>
</dbReference>